<feature type="compositionally biased region" description="Basic residues" evidence="1">
    <location>
        <begin position="190"/>
        <end position="201"/>
    </location>
</feature>
<gene>
    <name evidence="3" type="ORF">J3S04_20535</name>
</gene>
<evidence type="ECO:0000256" key="1">
    <source>
        <dbReference type="SAM" id="MobiDB-lite"/>
    </source>
</evidence>
<evidence type="ECO:0008006" key="5">
    <source>
        <dbReference type="Google" id="ProtNLM"/>
    </source>
</evidence>
<sequence length="220" mass="24397">MIQYVLPAIPGLMTVGALAAAARVIVRRRRLNEAWYRGVTVEGRCLRTFVTTATWRRGMHESTNSTISHAYEFTTPDGRTLRFEEDGPSTVFEGDIVLVRYPQGRPDLATALPPGDRATKAKFRMTLGFLTFGTLLCVAVTAVFAFTTSLMTDVFEKTRDMKPPASPTSPESPAAHPEPPRHPRSPAPHRPARRLPHRPARRLPERLPHRLAQAAGGPTR</sequence>
<accession>A0ABX7RHG6</accession>
<name>A0ABX7RHG6_9ACTN</name>
<dbReference type="Proteomes" id="UP000671836">
    <property type="component" value="Chromosome"/>
</dbReference>
<evidence type="ECO:0000313" key="3">
    <source>
        <dbReference type="EMBL" id="QSY47660.1"/>
    </source>
</evidence>
<feature type="transmembrane region" description="Helical" evidence="2">
    <location>
        <begin position="6"/>
        <end position="26"/>
    </location>
</feature>
<feature type="region of interest" description="Disordered" evidence="1">
    <location>
        <begin position="159"/>
        <end position="220"/>
    </location>
</feature>
<protein>
    <recommendedName>
        <fullName evidence="5">DUF3592 domain-containing protein</fullName>
    </recommendedName>
</protein>
<keyword evidence="2" id="KW-0472">Membrane</keyword>
<feature type="transmembrane region" description="Helical" evidence="2">
    <location>
        <begin position="127"/>
        <end position="151"/>
    </location>
</feature>
<organism evidence="3 4">
    <name type="scientific">Streptomyces griseocarneus</name>
    <dbReference type="NCBI Taxonomy" id="51201"/>
    <lineage>
        <taxon>Bacteria</taxon>
        <taxon>Bacillati</taxon>
        <taxon>Actinomycetota</taxon>
        <taxon>Actinomycetes</taxon>
        <taxon>Kitasatosporales</taxon>
        <taxon>Streptomycetaceae</taxon>
        <taxon>Streptomyces</taxon>
    </lineage>
</organism>
<evidence type="ECO:0000313" key="4">
    <source>
        <dbReference type="Proteomes" id="UP000671836"/>
    </source>
</evidence>
<keyword evidence="4" id="KW-1185">Reference proteome</keyword>
<dbReference type="EMBL" id="CP071595">
    <property type="protein sequence ID" value="QSY47660.1"/>
    <property type="molecule type" value="Genomic_DNA"/>
</dbReference>
<dbReference type="RefSeq" id="WP_207555143.1">
    <property type="nucleotide sequence ID" value="NZ_CP071595.1"/>
</dbReference>
<reference evidence="3 4" key="1">
    <citation type="submission" date="2021-03" db="EMBL/GenBank/DDBJ databases">
        <title>Streptomyces strains.</title>
        <authorList>
            <person name="Lund M.B."/>
            <person name="Toerring T."/>
        </authorList>
    </citation>
    <scope>NUCLEOTIDE SEQUENCE [LARGE SCALE GENOMIC DNA]</scope>
    <source>
        <strain evidence="3 4">KCC S-1010</strain>
    </source>
</reference>
<evidence type="ECO:0000256" key="2">
    <source>
        <dbReference type="SAM" id="Phobius"/>
    </source>
</evidence>
<keyword evidence="2" id="KW-1133">Transmembrane helix</keyword>
<proteinExistence type="predicted"/>
<keyword evidence="2" id="KW-0812">Transmembrane</keyword>